<dbReference type="SUPFAM" id="SSF56801">
    <property type="entry name" value="Acetyl-CoA synthetase-like"/>
    <property type="match status" value="2"/>
</dbReference>
<organism evidence="5 6">
    <name type="scientific">Pseudoalteromonas luteoviolacea S4060-1</name>
    <dbReference type="NCBI Taxonomy" id="1365257"/>
    <lineage>
        <taxon>Bacteria</taxon>
        <taxon>Pseudomonadati</taxon>
        <taxon>Pseudomonadota</taxon>
        <taxon>Gammaproteobacteria</taxon>
        <taxon>Alteromonadales</taxon>
        <taxon>Pseudoalteromonadaceae</taxon>
        <taxon>Pseudoalteromonas</taxon>
    </lineage>
</organism>
<dbReference type="PANTHER" id="PTHR45527">
    <property type="entry name" value="NONRIBOSOMAL PEPTIDE SYNTHETASE"/>
    <property type="match status" value="1"/>
</dbReference>
<feature type="domain" description="Carrier" evidence="4">
    <location>
        <begin position="61"/>
        <end position="137"/>
    </location>
</feature>
<dbReference type="Pfam" id="PF00501">
    <property type="entry name" value="AMP-binding"/>
    <property type="match status" value="1"/>
</dbReference>
<accession>A0A161YP91</accession>
<keyword evidence="2" id="KW-0596">Phosphopantetheine</keyword>
<evidence type="ECO:0000256" key="2">
    <source>
        <dbReference type="ARBA" id="ARBA00022450"/>
    </source>
</evidence>
<evidence type="ECO:0000313" key="5">
    <source>
        <dbReference type="EMBL" id="KZN63767.1"/>
    </source>
</evidence>
<dbReference type="PATRIC" id="fig|1365257.3.peg.3551"/>
<dbReference type="Gene3D" id="3.30.559.30">
    <property type="entry name" value="Nonribosomal peptide synthetase, condensation domain"/>
    <property type="match status" value="1"/>
</dbReference>
<dbReference type="PROSITE" id="PS50075">
    <property type="entry name" value="CARRIER"/>
    <property type="match status" value="2"/>
</dbReference>
<dbReference type="InterPro" id="IPR009081">
    <property type="entry name" value="PP-bd_ACP"/>
</dbReference>
<evidence type="ECO:0000259" key="4">
    <source>
        <dbReference type="PROSITE" id="PS50075"/>
    </source>
</evidence>
<proteinExistence type="predicted"/>
<dbReference type="FunFam" id="3.40.50.980:FF:000002">
    <property type="entry name" value="Enterobactin synthetase component F"/>
    <property type="match status" value="1"/>
</dbReference>
<evidence type="ECO:0000256" key="1">
    <source>
        <dbReference type="ARBA" id="ARBA00001957"/>
    </source>
</evidence>
<evidence type="ECO:0000256" key="3">
    <source>
        <dbReference type="ARBA" id="ARBA00022553"/>
    </source>
</evidence>
<evidence type="ECO:0000313" key="6">
    <source>
        <dbReference type="Proteomes" id="UP000076661"/>
    </source>
</evidence>
<dbReference type="InterPro" id="IPR000873">
    <property type="entry name" value="AMP-dep_synth/lig_dom"/>
</dbReference>
<comment type="caution">
    <text evidence="5">The sequence shown here is derived from an EMBL/GenBank/DDBJ whole genome shotgun (WGS) entry which is preliminary data.</text>
</comment>
<gene>
    <name evidence="5" type="ORF">N478_23655</name>
</gene>
<dbReference type="NCBIfam" id="TIGR01733">
    <property type="entry name" value="AA-adenyl-dom"/>
    <property type="match status" value="1"/>
</dbReference>
<dbReference type="InterPro" id="IPR036736">
    <property type="entry name" value="ACP-like_sf"/>
</dbReference>
<dbReference type="GO" id="GO:0005737">
    <property type="term" value="C:cytoplasm"/>
    <property type="evidence" value="ECO:0007669"/>
    <property type="project" value="TreeGrafter"/>
</dbReference>
<dbReference type="RefSeq" id="WP_155734424.1">
    <property type="nucleotide sequence ID" value="NZ_AUXX01000032.1"/>
</dbReference>
<dbReference type="FunFam" id="3.30.300.30:FF:000015">
    <property type="entry name" value="Nonribosomal peptide synthase SidD"/>
    <property type="match status" value="1"/>
</dbReference>
<dbReference type="PANTHER" id="PTHR45527:SF1">
    <property type="entry name" value="FATTY ACID SYNTHASE"/>
    <property type="match status" value="1"/>
</dbReference>
<keyword evidence="3" id="KW-0597">Phosphoprotein</keyword>
<dbReference type="Pfam" id="PF00550">
    <property type="entry name" value="PP-binding"/>
    <property type="match status" value="2"/>
</dbReference>
<dbReference type="Gene3D" id="1.10.1200.10">
    <property type="entry name" value="ACP-like"/>
    <property type="match status" value="2"/>
</dbReference>
<dbReference type="InterPro" id="IPR023213">
    <property type="entry name" value="CAT-like_dom_sf"/>
</dbReference>
<dbReference type="Proteomes" id="UP000076661">
    <property type="component" value="Unassembled WGS sequence"/>
</dbReference>
<dbReference type="GO" id="GO:0003824">
    <property type="term" value="F:catalytic activity"/>
    <property type="evidence" value="ECO:0007669"/>
    <property type="project" value="InterPro"/>
</dbReference>
<dbReference type="GO" id="GO:0044550">
    <property type="term" value="P:secondary metabolite biosynthetic process"/>
    <property type="evidence" value="ECO:0007669"/>
    <property type="project" value="TreeGrafter"/>
</dbReference>
<dbReference type="AlphaFoldDB" id="A0A161YP91"/>
<dbReference type="InterPro" id="IPR010071">
    <property type="entry name" value="AA_adenyl_dom"/>
</dbReference>
<dbReference type="FunFam" id="3.40.50.12780:FF:000012">
    <property type="entry name" value="Non-ribosomal peptide synthetase"/>
    <property type="match status" value="1"/>
</dbReference>
<dbReference type="SUPFAM" id="SSF52777">
    <property type="entry name" value="CoA-dependent acyltransferases"/>
    <property type="match status" value="2"/>
</dbReference>
<sequence>TLNDEEFVTQLQAELTRVLPSYMLPHTVTVIAQWPMTVNGKVDQKALKALRGEEVVKERIAPTTQNEQILVDICSKLLGIPEQEISLGSNFFELGGHSLLLLNIVSLLNEKGLHLDVSNAYQSNTLKELAAYLIQQEVTSENDGEFADLLAFSKLTDADLPTIFDLVPGGKDNIQDIYPLAPLQRGIFFVHQTMEKQDPYVTVTALKCGSMVQAEQLKQRLQQVVDRHDALRTAILWRGVAEPVQVVLKHAEVPTLTTVITGDESNAFNINQHIESDAHFINLEQAPLIELQIIDVPRNSQTYIVVKCHHIIADNVSMEHIFSELRAIEMAQTLETPRTYKHFLKEVLKKEKVNDVDQFFTQLLGDVDEPSLPFELSNTLLAGGATREEARDLRADLAVSIKAVAQKYKVSPAALFHLAWAIVIAKCSAKNDVVFGTVMSGRLSGDSRNHNMVGMMINMLPLRANLTGSVAEALEQVSNSLRELIPFEQVSLAKAQSFSGLPNSTALFSATLNYRHSNSAGSEVNNQVPSEYEFVYGYERTNYPFTLSVTDYDNGSAFNLNFQIEQHVDAKRIAGYMEEAIDKLLDALQSNPAQDVRTINVLSNKEVEEQLFTLNATDTDIDTKVCIHELFERQVIANGDKVALEFEGQQLTYKQLNARANLLAHELIKRYAVCPDTRVGIFCERSLEMVISILAVLKAGGAYVPLEPEYPTSRLQTILDDADVALILTHTPVAEKLAEVHVRHISVDDVLALHHESLTNFSEQNICPAAIGLNSSHLAYVIYTSGSTGKPKGVMNEHRALHNKIQWMSGRYGLKSSDKVLQKTPYSFDVSLWEFMLPLCYGASLVVAKPNGHKEPDYLCDVINEHEITKIHFVPSMLNIMMEFGGLSACRSIEQIFCSGEAMPAGLIKAVQAQMPNVQLHNLYGPTEAAIHVSAWDCQNFYGGNEDTPIGKPIDNTQLLILDEQMNLLPLGAVGELYIGGYGVSRGYLNQPELTSESFVTSPFSGLTGFASKPLYKTGDLACINSAGEVVYKGRRDFQVKLNGLRIELGEIETALMSAESIHSVHVHTVDKQGKSELVAYFKTHDNNPVDVDSFVAEQLPTLQTKLPQWMIPRLYAQVFEWPVTSSGKLDRKALPQVHRAQQQAAVEAPESELEISMAVIWAQLLELDVSLIGRASSLFELGGNSLHFIRLPALIEQSFGVHISSKECFEAQQLKALCEVVALKLVHNDLTSDLDIAEQEGDIEEFEF</sequence>
<feature type="non-terminal residue" evidence="5">
    <location>
        <position position="1"/>
    </location>
</feature>
<dbReference type="GO" id="GO:0031177">
    <property type="term" value="F:phosphopantetheine binding"/>
    <property type="evidence" value="ECO:0007669"/>
    <property type="project" value="TreeGrafter"/>
</dbReference>
<dbReference type="Gene3D" id="3.40.50.980">
    <property type="match status" value="2"/>
</dbReference>
<protein>
    <recommendedName>
        <fullName evidence="4">Carrier domain-containing protein</fullName>
    </recommendedName>
</protein>
<comment type="cofactor">
    <cofactor evidence="1">
        <name>pantetheine 4'-phosphate</name>
        <dbReference type="ChEBI" id="CHEBI:47942"/>
    </cofactor>
</comment>
<reference evidence="5 6" key="1">
    <citation type="submission" date="2013-07" db="EMBL/GenBank/DDBJ databases">
        <title>Comparative Genomic and Metabolomic Analysis of Twelve Strains of Pseudoalteromonas luteoviolacea.</title>
        <authorList>
            <person name="Vynne N.G."/>
            <person name="Mansson M."/>
            <person name="Gram L."/>
        </authorList>
    </citation>
    <scope>NUCLEOTIDE SEQUENCE [LARGE SCALE GENOMIC DNA]</scope>
    <source>
        <strain evidence="5 6">S4060-1</strain>
    </source>
</reference>
<dbReference type="Gene3D" id="3.30.559.10">
    <property type="entry name" value="Chloramphenicol acetyltransferase-like domain"/>
    <property type="match status" value="1"/>
</dbReference>
<dbReference type="CDD" id="cd05930">
    <property type="entry name" value="A_NRPS"/>
    <property type="match status" value="1"/>
</dbReference>
<dbReference type="Gene3D" id="3.30.300.30">
    <property type="match status" value="2"/>
</dbReference>
<dbReference type="EMBL" id="AUXX01000032">
    <property type="protein sequence ID" value="KZN63767.1"/>
    <property type="molecule type" value="Genomic_DNA"/>
</dbReference>
<dbReference type="InterPro" id="IPR045851">
    <property type="entry name" value="AMP-bd_C_sf"/>
</dbReference>
<dbReference type="InterPro" id="IPR001242">
    <property type="entry name" value="Condensation_dom"/>
</dbReference>
<dbReference type="PROSITE" id="PS00455">
    <property type="entry name" value="AMP_BINDING"/>
    <property type="match status" value="1"/>
</dbReference>
<dbReference type="InterPro" id="IPR006162">
    <property type="entry name" value="Ppantetheine_attach_site"/>
</dbReference>
<dbReference type="CDD" id="cd19544">
    <property type="entry name" value="E-C_NRPS"/>
    <property type="match status" value="1"/>
</dbReference>
<dbReference type="SUPFAM" id="SSF47336">
    <property type="entry name" value="ACP-like"/>
    <property type="match status" value="2"/>
</dbReference>
<feature type="domain" description="Carrier" evidence="4">
    <location>
        <begin position="1149"/>
        <end position="1226"/>
    </location>
</feature>
<name>A0A161YP91_9GAMM</name>
<dbReference type="PROSITE" id="PS00012">
    <property type="entry name" value="PHOSPHOPANTETHEINE"/>
    <property type="match status" value="1"/>
</dbReference>
<dbReference type="Gene3D" id="2.30.38.10">
    <property type="entry name" value="Luciferase, Domain 3"/>
    <property type="match status" value="1"/>
</dbReference>
<dbReference type="Pfam" id="PF00668">
    <property type="entry name" value="Condensation"/>
    <property type="match status" value="1"/>
</dbReference>
<dbReference type="InterPro" id="IPR020845">
    <property type="entry name" value="AMP-binding_CS"/>
</dbReference>
<dbReference type="GO" id="GO:0043041">
    <property type="term" value="P:amino acid activation for nonribosomal peptide biosynthetic process"/>
    <property type="evidence" value="ECO:0007669"/>
    <property type="project" value="TreeGrafter"/>
</dbReference>
<dbReference type="FunFam" id="3.40.50.980:FF:000001">
    <property type="entry name" value="Non-ribosomal peptide synthetase"/>
    <property type="match status" value="1"/>
</dbReference>